<evidence type="ECO:0000313" key="36">
    <source>
        <dbReference type="EMBL" id="KAF7679147.1"/>
    </source>
</evidence>
<feature type="domain" description="Rieske" evidence="34">
    <location>
        <begin position="1842"/>
        <end position="1950"/>
    </location>
</feature>
<evidence type="ECO:0000256" key="3">
    <source>
        <dbReference type="ARBA" id="ARBA00001966"/>
    </source>
</evidence>
<dbReference type="InterPro" id="IPR001199">
    <property type="entry name" value="Cyt_B5-like_heme/steroid-bd"/>
</dbReference>
<dbReference type="Pfam" id="PF07992">
    <property type="entry name" value="Pyr_redox_2"/>
    <property type="match status" value="1"/>
</dbReference>
<dbReference type="SUPFAM" id="SSF50022">
    <property type="entry name" value="ISP domain"/>
    <property type="match status" value="1"/>
</dbReference>
<reference evidence="36" key="2">
    <citation type="submission" date="2020-08" db="EMBL/GenBank/DDBJ databases">
        <title>Draft Genome Sequence of Cumin Blight Pathogen Alternaria burnsii.</title>
        <authorList>
            <person name="Feng Z."/>
        </authorList>
    </citation>
    <scope>NUCLEOTIDE SEQUENCE</scope>
    <source>
        <strain evidence="36">CBS107.38</strain>
    </source>
</reference>
<dbReference type="InterPro" id="IPR017941">
    <property type="entry name" value="Rieske_2Fe-2S"/>
</dbReference>
<dbReference type="InterPro" id="IPR005066">
    <property type="entry name" value="MoCF_OxRdtse_dimer"/>
</dbReference>
<keyword evidence="23" id="KW-0411">Iron-sulfur</keyword>
<dbReference type="PRINTS" id="PR00397">
    <property type="entry name" value="SIROHAEM"/>
</dbReference>
<dbReference type="Gene3D" id="3.90.480.20">
    <property type="match status" value="1"/>
</dbReference>
<evidence type="ECO:0000256" key="19">
    <source>
        <dbReference type="ARBA" id="ARBA00022827"/>
    </source>
</evidence>
<evidence type="ECO:0000256" key="15">
    <source>
        <dbReference type="ARBA" id="ARBA00022617"/>
    </source>
</evidence>
<keyword evidence="14" id="KW-0500">Molybdenum</keyword>
<organism evidence="36 37">
    <name type="scientific">Alternaria burnsii</name>
    <dbReference type="NCBI Taxonomy" id="1187904"/>
    <lineage>
        <taxon>Eukaryota</taxon>
        <taxon>Fungi</taxon>
        <taxon>Dikarya</taxon>
        <taxon>Ascomycota</taxon>
        <taxon>Pezizomycotina</taxon>
        <taxon>Dothideomycetes</taxon>
        <taxon>Pleosporomycetidae</taxon>
        <taxon>Pleosporales</taxon>
        <taxon>Pleosporineae</taxon>
        <taxon>Pleosporaceae</taxon>
        <taxon>Alternaria</taxon>
        <taxon>Alternaria sect. Alternaria</taxon>
    </lineage>
</organism>
<dbReference type="GO" id="GO:0043546">
    <property type="term" value="F:molybdopterin cofactor binding"/>
    <property type="evidence" value="ECO:0007669"/>
    <property type="project" value="InterPro"/>
</dbReference>
<keyword evidence="16" id="KW-0285">Flavoprotein</keyword>
<dbReference type="InterPro" id="IPR036374">
    <property type="entry name" value="OxRdtase_Mopterin-bd_sf"/>
</dbReference>
<dbReference type="FunFam" id="3.30.413.10:FF:000007">
    <property type="entry name" value="Nitrite reductase [NAD(P)H] large subunit"/>
    <property type="match status" value="1"/>
</dbReference>
<dbReference type="GO" id="GO:0051539">
    <property type="term" value="F:4 iron, 4 sulfur cluster binding"/>
    <property type="evidence" value="ECO:0007669"/>
    <property type="project" value="UniProtKB-KW"/>
</dbReference>
<dbReference type="Gene3D" id="3.40.50.80">
    <property type="entry name" value="Nucleotide-binding domain of ferredoxin-NADP reductase (FNR) module"/>
    <property type="match status" value="1"/>
</dbReference>
<keyword evidence="15" id="KW-0349">Heme</keyword>
<dbReference type="Gene3D" id="3.10.120.10">
    <property type="entry name" value="Cytochrome b5-like heme/steroid binding domain"/>
    <property type="match status" value="1"/>
</dbReference>
<evidence type="ECO:0000256" key="12">
    <source>
        <dbReference type="ARBA" id="ARBA00015499"/>
    </source>
</evidence>
<evidence type="ECO:0000256" key="6">
    <source>
        <dbReference type="ARBA" id="ARBA00003838"/>
    </source>
</evidence>
<dbReference type="CDD" id="cd06183">
    <property type="entry name" value="cyt_b5_reduct_like"/>
    <property type="match status" value="1"/>
</dbReference>
<dbReference type="SUPFAM" id="SSF55124">
    <property type="entry name" value="Nitrite/Sulfite reductase N-terminal domain-like"/>
    <property type="match status" value="1"/>
</dbReference>
<dbReference type="FunFam" id="2.60.40.650:FF:000001">
    <property type="entry name" value="Nitrate reductase"/>
    <property type="match status" value="1"/>
</dbReference>
<dbReference type="InterPro" id="IPR008333">
    <property type="entry name" value="Cbr1-like_FAD-bd_dom"/>
</dbReference>
<dbReference type="Pfam" id="PF00970">
    <property type="entry name" value="FAD_binding_6"/>
    <property type="match status" value="1"/>
</dbReference>
<dbReference type="Pfam" id="PF00173">
    <property type="entry name" value="Cyt-b5"/>
    <property type="match status" value="1"/>
</dbReference>
<evidence type="ECO:0000256" key="32">
    <source>
        <dbReference type="SAM" id="MobiDB-lite"/>
    </source>
</evidence>
<comment type="cofactor">
    <cofactor evidence="3">
        <name>[4Fe-4S] cluster</name>
        <dbReference type="ChEBI" id="CHEBI:49883"/>
    </cofactor>
</comment>
<evidence type="ECO:0000259" key="33">
    <source>
        <dbReference type="PROSITE" id="PS50255"/>
    </source>
</evidence>
<protein>
    <recommendedName>
        <fullName evidence="12">Nitrate reductase [NADPH]</fullName>
        <ecNumber evidence="11">1.7.1.3</ecNumber>
        <ecNumber evidence="30">1.7.1.4</ecNumber>
    </recommendedName>
    <alternativeName>
        <fullName evidence="31">Nitrite reductase [NAD(P)H]</fullName>
    </alternativeName>
</protein>
<feature type="domain" description="Cytochrome b5 heme-binding" evidence="33">
    <location>
        <begin position="535"/>
        <end position="610"/>
    </location>
</feature>
<feature type="compositionally biased region" description="Low complexity" evidence="32">
    <location>
        <begin position="16"/>
        <end position="26"/>
    </location>
</feature>
<evidence type="ECO:0000256" key="17">
    <source>
        <dbReference type="ARBA" id="ARBA00022714"/>
    </source>
</evidence>
<dbReference type="Gene3D" id="3.50.50.60">
    <property type="entry name" value="FAD/NAD(P)-binding domain"/>
    <property type="match status" value="2"/>
</dbReference>
<evidence type="ECO:0000313" key="37">
    <source>
        <dbReference type="Proteomes" id="UP000596902"/>
    </source>
</evidence>
<feature type="compositionally biased region" description="Basic and acidic residues" evidence="32">
    <location>
        <begin position="70"/>
        <end position="84"/>
    </location>
</feature>
<dbReference type="Gene3D" id="3.30.413.10">
    <property type="entry name" value="Sulfite Reductase Hemoprotein, domain 1"/>
    <property type="match status" value="1"/>
</dbReference>
<evidence type="ECO:0000256" key="8">
    <source>
        <dbReference type="ARBA" id="ARBA00006253"/>
    </source>
</evidence>
<keyword evidence="24" id="KW-0534">Nitrate assimilation</keyword>
<dbReference type="InterPro" id="IPR000572">
    <property type="entry name" value="OxRdtase_Mopterin-bd_dom"/>
</dbReference>
<evidence type="ECO:0000256" key="9">
    <source>
        <dbReference type="ARBA" id="ARBA00010429"/>
    </source>
</evidence>
<evidence type="ECO:0000256" key="27">
    <source>
        <dbReference type="ARBA" id="ARBA00049155"/>
    </source>
</evidence>
<comment type="pathway">
    <text evidence="7">Nitrogen metabolism; nitrate reduction (assimilation).</text>
</comment>
<dbReference type="GeneID" id="62201120"/>
<dbReference type="GO" id="GO:0015980">
    <property type="term" value="P:energy derivation by oxidation of organic compounds"/>
    <property type="evidence" value="ECO:0007669"/>
    <property type="project" value="UniProtKB-ARBA"/>
</dbReference>
<comment type="catalytic activity">
    <reaction evidence="29">
        <text>NH4(+) + 3 NADP(+) + 2 H2O = nitrite + 3 NADPH + 5 H(+)</text>
        <dbReference type="Rhea" id="RHEA:24632"/>
        <dbReference type="ChEBI" id="CHEBI:15377"/>
        <dbReference type="ChEBI" id="CHEBI:15378"/>
        <dbReference type="ChEBI" id="CHEBI:16301"/>
        <dbReference type="ChEBI" id="CHEBI:28938"/>
        <dbReference type="ChEBI" id="CHEBI:57783"/>
        <dbReference type="ChEBI" id="CHEBI:58349"/>
        <dbReference type="EC" id="1.7.1.4"/>
    </reaction>
</comment>
<dbReference type="Pfam" id="PF03404">
    <property type="entry name" value="Mo-co_dimer"/>
    <property type="match status" value="1"/>
</dbReference>
<keyword evidence="13" id="KW-0004">4Fe-4S</keyword>
<comment type="catalytic activity">
    <reaction evidence="28">
        <text>NH4(+) + 3 NAD(+) + 2 H2O = nitrite + 3 NADH + 5 H(+)</text>
        <dbReference type="Rhea" id="RHEA:24628"/>
        <dbReference type="ChEBI" id="CHEBI:15377"/>
        <dbReference type="ChEBI" id="CHEBI:15378"/>
        <dbReference type="ChEBI" id="CHEBI:16301"/>
        <dbReference type="ChEBI" id="CHEBI:28938"/>
        <dbReference type="ChEBI" id="CHEBI:57540"/>
        <dbReference type="ChEBI" id="CHEBI:57945"/>
        <dbReference type="EC" id="1.7.1.4"/>
    </reaction>
</comment>
<dbReference type="EC" id="1.7.1.3" evidence="11"/>
<keyword evidence="19" id="KW-0274">FAD</keyword>
<dbReference type="PROSITE" id="PS51296">
    <property type="entry name" value="RIESKE"/>
    <property type="match status" value="1"/>
</dbReference>
<dbReference type="InterPro" id="IPR006067">
    <property type="entry name" value="NO2/SO3_Rdtase_4Fe4S_dom"/>
</dbReference>
<dbReference type="InterPro" id="IPR036400">
    <property type="entry name" value="Cyt_B5-like_heme/steroid_sf"/>
</dbReference>
<accession>A0A8H7EGK2</accession>
<dbReference type="Pfam" id="PF00174">
    <property type="entry name" value="Oxidored_molyb"/>
    <property type="match status" value="1"/>
</dbReference>
<dbReference type="FunFam" id="1.10.10.1100:FF:000002">
    <property type="entry name" value="Nitrite reductase large subunit"/>
    <property type="match status" value="1"/>
</dbReference>
<dbReference type="InterPro" id="IPR045854">
    <property type="entry name" value="NO2/SO3_Rdtase_4Fe4S_sf"/>
</dbReference>
<dbReference type="PROSITE" id="PS00365">
    <property type="entry name" value="NIR_SIR"/>
    <property type="match status" value="1"/>
</dbReference>
<comment type="cofactor">
    <cofactor evidence="26">
        <name>[2Fe-2S] cluster</name>
        <dbReference type="ChEBI" id="CHEBI:190135"/>
    </cofactor>
</comment>
<name>A0A8H7EGK2_9PLEO</name>
<dbReference type="PANTHER" id="PTHR43809:SF1">
    <property type="entry name" value="NITRITE REDUCTASE (NADH) LARGE SUBUNIT"/>
    <property type="match status" value="1"/>
</dbReference>
<dbReference type="InterPro" id="IPR039261">
    <property type="entry name" value="FNR_nucleotide-bd"/>
</dbReference>
<dbReference type="NCBIfam" id="TIGR02378">
    <property type="entry name" value="nirD_assim_sml"/>
    <property type="match status" value="1"/>
</dbReference>
<dbReference type="PROSITE" id="PS51384">
    <property type="entry name" value="FAD_FR"/>
    <property type="match status" value="1"/>
</dbReference>
<dbReference type="PROSITE" id="PS50255">
    <property type="entry name" value="CYTOCHROME_B5_2"/>
    <property type="match status" value="1"/>
</dbReference>
<dbReference type="SUPFAM" id="SSF63380">
    <property type="entry name" value="Riboflavin synthase domain-like"/>
    <property type="match status" value="1"/>
</dbReference>
<dbReference type="Gene3D" id="1.10.10.1100">
    <property type="entry name" value="BFD-like [2Fe-2S]-binding domain"/>
    <property type="match status" value="1"/>
</dbReference>
<dbReference type="FunFam" id="3.10.120.10:FF:000016">
    <property type="entry name" value="Nitrate reductase"/>
    <property type="match status" value="1"/>
</dbReference>
<dbReference type="GO" id="GO:0051537">
    <property type="term" value="F:2 iron, 2 sulfur cluster binding"/>
    <property type="evidence" value="ECO:0007669"/>
    <property type="project" value="UniProtKB-KW"/>
</dbReference>
<evidence type="ECO:0000256" key="13">
    <source>
        <dbReference type="ARBA" id="ARBA00022485"/>
    </source>
</evidence>
<dbReference type="Gene3D" id="3.90.420.10">
    <property type="entry name" value="Oxidoreductase, molybdopterin-binding domain"/>
    <property type="match status" value="1"/>
</dbReference>
<dbReference type="InterPro" id="IPR017938">
    <property type="entry name" value="Riboflavin_synthase-like_b-brl"/>
</dbReference>
<evidence type="ECO:0000256" key="28">
    <source>
        <dbReference type="ARBA" id="ARBA00050114"/>
    </source>
</evidence>
<evidence type="ECO:0000259" key="35">
    <source>
        <dbReference type="PROSITE" id="PS51384"/>
    </source>
</evidence>
<dbReference type="InterPro" id="IPR023753">
    <property type="entry name" value="FAD/NAD-binding_dom"/>
</dbReference>
<feature type="region of interest" description="Disordered" evidence="32">
    <location>
        <begin position="1"/>
        <end position="84"/>
    </location>
</feature>
<dbReference type="Pfam" id="PF00175">
    <property type="entry name" value="NAD_binding_1"/>
    <property type="match status" value="1"/>
</dbReference>
<evidence type="ECO:0000256" key="30">
    <source>
        <dbReference type="ARBA" id="ARBA00066907"/>
    </source>
</evidence>
<dbReference type="SMART" id="SM01117">
    <property type="entry name" value="Cyt-b5"/>
    <property type="match status" value="1"/>
</dbReference>
<dbReference type="InterPro" id="IPR012748">
    <property type="entry name" value="Rieske-like_NirD"/>
</dbReference>
<feature type="domain" description="FAD-binding FR-type" evidence="35">
    <location>
        <begin position="637"/>
        <end position="748"/>
    </location>
</feature>
<dbReference type="GO" id="GO:0008942">
    <property type="term" value="F:nitrite reductase [NAD(P)H] activity"/>
    <property type="evidence" value="ECO:0007669"/>
    <property type="project" value="UniProtKB-EC"/>
</dbReference>
<dbReference type="FunFam" id="3.90.420.10:FF:000005">
    <property type="entry name" value="Nitrate reductase"/>
    <property type="match status" value="1"/>
</dbReference>
<dbReference type="GO" id="GO:0042128">
    <property type="term" value="P:nitrate assimilation"/>
    <property type="evidence" value="ECO:0007669"/>
    <property type="project" value="UniProtKB-UniPathway"/>
</dbReference>
<dbReference type="InterPro" id="IPR008335">
    <property type="entry name" value="Mopterin_OxRdtase_euk"/>
</dbReference>
<dbReference type="Gene3D" id="2.60.40.650">
    <property type="match status" value="1"/>
</dbReference>
<dbReference type="GO" id="GO:0050464">
    <property type="term" value="F:nitrate reductase (NADPH) activity"/>
    <property type="evidence" value="ECO:0007669"/>
    <property type="project" value="UniProtKB-EC"/>
</dbReference>
<dbReference type="EC" id="1.7.1.4" evidence="30"/>
<dbReference type="PRINTS" id="PR00406">
    <property type="entry name" value="CYTB5RDTASE"/>
</dbReference>
<dbReference type="GO" id="GO:0030151">
    <property type="term" value="F:molybdenum ion binding"/>
    <property type="evidence" value="ECO:0007669"/>
    <property type="project" value="InterPro"/>
</dbReference>
<keyword evidence="25" id="KW-1015">Disulfide bond</keyword>
<comment type="similarity">
    <text evidence="9">Belongs to the nitrite and sulfite reductase 4Fe-4S domain family.</text>
</comment>
<dbReference type="SUPFAM" id="SSF52343">
    <property type="entry name" value="Ferredoxin reductase-like, C-terminal NADP-linked domain"/>
    <property type="match status" value="1"/>
</dbReference>
<dbReference type="SUPFAM" id="SSF56014">
    <property type="entry name" value="Nitrite and sulphite reductase 4Fe-4S domain-like"/>
    <property type="match status" value="1"/>
</dbReference>
<comment type="caution">
    <text evidence="36">The sequence shown here is derived from an EMBL/GenBank/DDBJ whole genome shotgun (WGS) entry which is preliminary data.</text>
</comment>
<comment type="cofactor">
    <cofactor evidence="5">
        <name>FAD</name>
        <dbReference type="ChEBI" id="CHEBI:57692"/>
    </cofactor>
</comment>
<dbReference type="Gene3D" id="2.102.10.10">
    <property type="entry name" value="Rieske [2Fe-2S] iron-sulphur domain"/>
    <property type="match status" value="1"/>
</dbReference>
<comment type="function">
    <text evidence="6">Nitrate reductase is a key enzyme involved in the first step of nitrate assimilation in plants, fungi and bacteria.</text>
</comment>
<evidence type="ECO:0000256" key="31">
    <source>
        <dbReference type="ARBA" id="ARBA00070300"/>
    </source>
</evidence>
<dbReference type="CDD" id="cd03529">
    <property type="entry name" value="Rieske_NirD"/>
    <property type="match status" value="1"/>
</dbReference>
<dbReference type="InterPro" id="IPR017927">
    <property type="entry name" value="FAD-bd_FR_type"/>
</dbReference>
<dbReference type="InterPro" id="IPR036922">
    <property type="entry name" value="Rieske_2Fe-2S_sf"/>
</dbReference>
<keyword evidence="20" id="KW-0521">NADP</keyword>
<evidence type="ECO:0000256" key="10">
    <source>
        <dbReference type="ARBA" id="ARBA00011738"/>
    </source>
</evidence>
<dbReference type="InterPro" id="IPR036136">
    <property type="entry name" value="Nit/Sulf_reduc_fer-like_dom_sf"/>
</dbReference>
<dbReference type="GO" id="GO:0020037">
    <property type="term" value="F:heme binding"/>
    <property type="evidence" value="ECO:0007669"/>
    <property type="project" value="InterPro"/>
</dbReference>
<reference evidence="36" key="1">
    <citation type="submission" date="2020-01" db="EMBL/GenBank/DDBJ databases">
        <authorList>
            <person name="Feng Z.H.Z."/>
        </authorList>
    </citation>
    <scope>NUCLEOTIDE SEQUENCE</scope>
    <source>
        <strain evidence="36">CBS107.38</strain>
    </source>
</reference>
<sequence length="2028" mass="225309">MSVATQNKAGVPIPPANQHQPQPHAASKSIQLPPSPPETVDGDDSKSTTSTSEPDFPLPPPANTPPQVLDVDKPTPDAHVPRDPRLIRLTGVHPFNTEAPLTDLFNEGFLTSPELFYVRNHGAVPEVHDAECLDWEFSVEGLVANPLKITLRQLLEEYENVTYPVTLVCAGNRRKEQNVVRKSKGFSWGPAGVSTALFTGVVMKDIIERAKPLRKAKYVCMEGADKLPNGYYGTSVKLNWVMDPNRGIMLAHKMNGEMLKPDHGKPLRAVIPGQIGGRSVKWLKKLIITAEPSDNWYHIYDNRVLPTTVDPDEAAKNTKWWMDDRYAIYDLSPNSAIACPAHEEKLTLSSSPESYNVRGYAYSGGGRRVTRCELSLDKGKTWRLAKIDYAEDKYRAFEDRQLYGGRLDMDWRETSFCWCFWNLEIATAELKEADDIVVRVMDEAMCVQPRDMYWSVLGMMNNPWFRIVIHKEDNTLRFEHPTQPALMPGGWMERVKKVGGNLTNGYWGEKIGGEEPEHAAIEEAKEIKMTKDGVDKTIEIDELRKHDKAENPWFVVNGEVYDGTAFLEGHPGGAQSIISAAGLDATDEFMAIHSETAKAMMPDYHIGTLDEASRKVLAEGEHVQESNEPRPSFLDSRTWRKTLLYSKKKVSWDTRIFRFKLDHEDQALGLPTGQHLMIRLRDPVTREAIIRSYTPISQTTQKGFCDVLIKIYADTPGRAGGKMTKALDSIPTGHWVDFKGPIGKFEYLGRGLCAVNGRERRVKRFFMVCGGSGITPIFQVLRAVMQDKEDTTHCTVLNGNRLVEDILCRDDLDNFAKDNAERCKLLYTLTQGPEDWQGLRGRIGAPLLQEHFVKDEGESLIPKASPASNNTMAETEPIVTQGIEPSSGESHSPPGDRHITATWGSKDGNISNAEWNDAEANKLPEKVADLEKKGEINDQHPRKKIVVVGLGMVGIAFIEKLMKYDVKRREYDVVVIGEEPHLAYNRVGLTSFFQHRQVENLYLNPKEWYASMPEGSLNYHLNTLVTEIDSTEKNVKTSSGETVPYDILVLATGSDALLPRHTPGHDANGVFVYRTIEDLQRLIEFSSTRKGTTGAVVGGGLLGLEAAHAMMDLEDFAKVKLIERNRWVLSRQLDGDAGGMVVEQVRALGLDVMLSKRVGKILTTEDNFVKGVVFEDGDEMECSCICFAIGIKSRDELARKAGIKCADRGGGIVVGPNLATSQTDIYAVGECASWENQTFGLIAPGVEMADVLAFNLTQAKAHAPRKFKAPDLSTKLKLLGVEVASFGDFFADRDGPKNMPGRQRAEKKEVNGATPRDRVKNLTDGPAPPPVKALTYKDPFQQVYKKYLFTMDGKYLLGGMMIGDTKDYIKLVPLVKNQKQLEMAPSELIVGAQKGDDDGSDLSGDTQICSCHNVTKDDVVNATKDGTCKSIGDVKSCTKAGTGCGGCMPLVQTIFNKTMASMGNEVKNHLCPHFEYSRADLFNIIYVKGLKDFAAVMKEAGKDPNSLGCEACKPTIGNIVASLYNKHLLEVNNRGLQDTNDRFLANIQRNGTFSVVPRVSGGEITPEKLIVIGTVAKKYNLYTKITGGQRIDMFGARKQDLPDIWQELIDGGMESGHAYAKSLRTVKSCVGTTWCRFGIGDSVGMAVRLEERYKSIRGPHKIKGGVSGCVRECAEAQNKDFGLIATEKGFNIFVGGNGGAKPRHSELLAKDVPPDDVVPILDRYLSFYIRTADKLQRTARWMENLPGGIKYLQEVILEDKLGICADLEKQMEDLVGTFFCEWTEVLKDPKKRSWFSQFANTSETIVDTIEPTQERGQERPSYWPKDSITEDFRGTKWTELSWQPLVKAEEFKDADTGDSKAIKRGDTQLAVFKVRGKYYCTQQMCPHKRAFVLSDGLIGDDLANNKLWVSCPYHKRNYELSGDNAGKCANDESVNIAVFPIEERGDGWLYVKLPSVEELDSVLGTSKFKIKKSETEDPFVALDKKLQRLQLKGRKGMQVSHLEGGLGEKAKAAQILAGGDRGAGGLDW</sequence>
<comment type="cofactor">
    <cofactor evidence="4">
        <name>heme</name>
        <dbReference type="ChEBI" id="CHEBI:30413"/>
    </cofactor>
</comment>
<gene>
    <name evidence="36" type="ORF">GT037_002895</name>
</gene>
<evidence type="ECO:0000256" key="25">
    <source>
        <dbReference type="ARBA" id="ARBA00023157"/>
    </source>
</evidence>
<comment type="subunit">
    <text evidence="10">Homodimer.</text>
</comment>
<evidence type="ECO:0000256" key="11">
    <source>
        <dbReference type="ARBA" id="ARBA00012673"/>
    </source>
</evidence>
<evidence type="ECO:0000256" key="7">
    <source>
        <dbReference type="ARBA" id="ARBA00005096"/>
    </source>
</evidence>
<evidence type="ECO:0000256" key="23">
    <source>
        <dbReference type="ARBA" id="ARBA00023014"/>
    </source>
</evidence>
<evidence type="ECO:0000259" key="34">
    <source>
        <dbReference type="PROSITE" id="PS51296"/>
    </source>
</evidence>
<evidence type="ECO:0000256" key="24">
    <source>
        <dbReference type="ARBA" id="ARBA00023063"/>
    </source>
</evidence>
<proteinExistence type="inferred from homology"/>
<dbReference type="InterPro" id="IPR001433">
    <property type="entry name" value="OxRdtase_FAD/NAD-bd"/>
</dbReference>
<dbReference type="Pfam" id="PF03460">
    <property type="entry name" value="NIR_SIR_ferr"/>
    <property type="match status" value="1"/>
</dbReference>
<comment type="catalytic activity">
    <reaction evidence="27">
        <text>nitrite + NADP(+) + H2O = nitrate + NADPH + H(+)</text>
        <dbReference type="Rhea" id="RHEA:19061"/>
        <dbReference type="ChEBI" id="CHEBI:15377"/>
        <dbReference type="ChEBI" id="CHEBI:15378"/>
        <dbReference type="ChEBI" id="CHEBI:16301"/>
        <dbReference type="ChEBI" id="CHEBI:17632"/>
        <dbReference type="ChEBI" id="CHEBI:57783"/>
        <dbReference type="ChEBI" id="CHEBI:58349"/>
        <dbReference type="EC" id="1.7.1.3"/>
    </reaction>
</comment>
<dbReference type="SUPFAM" id="SSF51905">
    <property type="entry name" value="FAD/NAD(P)-binding domain"/>
    <property type="match status" value="2"/>
</dbReference>
<keyword evidence="17" id="KW-0001">2Fe-2S</keyword>
<evidence type="ECO:0000256" key="14">
    <source>
        <dbReference type="ARBA" id="ARBA00022505"/>
    </source>
</evidence>
<dbReference type="PROSITE" id="PS00559">
    <property type="entry name" value="MOLYBDOPTERIN_EUK"/>
    <property type="match status" value="1"/>
</dbReference>
<comment type="similarity">
    <text evidence="8">Belongs to the nitrate reductase family.</text>
</comment>
<keyword evidence="37" id="KW-1185">Reference proteome</keyword>
<comment type="cofactor">
    <cofactor evidence="1">
        <name>Mo-molybdopterin</name>
        <dbReference type="ChEBI" id="CHEBI:71302"/>
    </cofactor>
</comment>
<dbReference type="SUPFAM" id="SSF56524">
    <property type="entry name" value="Oxidoreductase molybdopterin-binding domain"/>
    <property type="match status" value="1"/>
</dbReference>
<comment type="cofactor">
    <cofactor evidence="2">
        <name>siroheme</name>
        <dbReference type="ChEBI" id="CHEBI:60052"/>
    </cofactor>
</comment>
<dbReference type="CDD" id="cd19944">
    <property type="entry name" value="NirB_Fer2_BFD-like_2"/>
    <property type="match status" value="1"/>
</dbReference>
<dbReference type="Pfam" id="PF04324">
    <property type="entry name" value="Fer2_BFD"/>
    <property type="match status" value="1"/>
</dbReference>
<dbReference type="PANTHER" id="PTHR43809">
    <property type="entry name" value="NITRITE REDUCTASE (NADH) LARGE SUBUNIT"/>
    <property type="match status" value="1"/>
</dbReference>
<keyword evidence="22" id="KW-0408">Iron</keyword>
<dbReference type="SUPFAM" id="SSF55856">
    <property type="entry name" value="Cytochrome b5-like heme/steroid binding domain"/>
    <property type="match status" value="1"/>
</dbReference>
<dbReference type="RefSeq" id="XP_038789220.1">
    <property type="nucleotide sequence ID" value="XM_038927942.1"/>
</dbReference>
<dbReference type="PRINTS" id="PR00363">
    <property type="entry name" value="CYTOCHROMEB5"/>
</dbReference>
<evidence type="ECO:0000256" key="29">
    <source>
        <dbReference type="ARBA" id="ARBA00051413"/>
    </source>
</evidence>
<evidence type="ECO:0000256" key="2">
    <source>
        <dbReference type="ARBA" id="ARBA00001929"/>
    </source>
</evidence>
<evidence type="ECO:0000256" key="22">
    <source>
        <dbReference type="ARBA" id="ARBA00023004"/>
    </source>
</evidence>
<evidence type="ECO:0000256" key="16">
    <source>
        <dbReference type="ARBA" id="ARBA00022630"/>
    </source>
</evidence>
<feature type="compositionally biased region" description="Basic and acidic residues" evidence="32">
    <location>
        <begin position="1303"/>
        <end position="1321"/>
    </location>
</feature>
<dbReference type="SUPFAM" id="SSF81296">
    <property type="entry name" value="E set domains"/>
    <property type="match status" value="1"/>
</dbReference>
<dbReference type="PRINTS" id="PR00407">
    <property type="entry name" value="EUMOPTERIN"/>
</dbReference>
<dbReference type="InterPro" id="IPR018506">
    <property type="entry name" value="Cyt_B5_heme-BS"/>
</dbReference>
<feature type="region of interest" description="Disordered" evidence="32">
    <location>
        <begin position="1294"/>
        <end position="1330"/>
    </location>
</feature>
<evidence type="ECO:0000256" key="4">
    <source>
        <dbReference type="ARBA" id="ARBA00001971"/>
    </source>
</evidence>
<evidence type="ECO:0000256" key="26">
    <source>
        <dbReference type="ARBA" id="ARBA00034078"/>
    </source>
</evidence>
<keyword evidence="18" id="KW-0479">Metal-binding</keyword>
<dbReference type="PROSITE" id="PS00191">
    <property type="entry name" value="CYTOCHROME_B5_1"/>
    <property type="match status" value="1"/>
</dbReference>
<keyword evidence="21" id="KW-0560">Oxidoreductase</keyword>
<evidence type="ECO:0000256" key="1">
    <source>
        <dbReference type="ARBA" id="ARBA00001924"/>
    </source>
</evidence>
<dbReference type="InterPro" id="IPR014756">
    <property type="entry name" value="Ig_E-set"/>
</dbReference>
<dbReference type="InterPro" id="IPR007419">
    <property type="entry name" value="BFD-like_2Fe2S-bd_dom"/>
</dbReference>
<dbReference type="Pfam" id="PF01077">
    <property type="entry name" value="NIR_SIR"/>
    <property type="match status" value="1"/>
</dbReference>
<dbReference type="InterPro" id="IPR036188">
    <property type="entry name" value="FAD/NAD-bd_sf"/>
</dbReference>
<dbReference type="Proteomes" id="UP000596902">
    <property type="component" value="Unassembled WGS sequence"/>
</dbReference>
<evidence type="ECO:0000256" key="5">
    <source>
        <dbReference type="ARBA" id="ARBA00001974"/>
    </source>
</evidence>
<dbReference type="EMBL" id="JAAABM010000003">
    <property type="protein sequence ID" value="KAF7679147.1"/>
    <property type="molecule type" value="Genomic_DNA"/>
</dbReference>
<evidence type="ECO:0000256" key="18">
    <source>
        <dbReference type="ARBA" id="ARBA00022723"/>
    </source>
</evidence>
<dbReference type="InterPro" id="IPR022407">
    <property type="entry name" value="OxRdtase_Mopterin_BS"/>
</dbReference>
<dbReference type="UniPathway" id="UPA00653"/>
<dbReference type="InterPro" id="IPR041854">
    <property type="entry name" value="BFD-like_2Fe2S-bd_dom_sf"/>
</dbReference>
<evidence type="ECO:0000256" key="20">
    <source>
        <dbReference type="ARBA" id="ARBA00022857"/>
    </source>
</evidence>
<dbReference type="InterPro" id="IPR006066">
    <property type="entry name" value="NO2/SO3_Rdtase_FeS/sirohaem_BS"/>
</dbReference>
<dbReference type="InterPro" id="IPR052034">
    <property type="entry name" value="NasD-like"/>
</dbReference>
<dbReference type="Gene3D" id="2.40.30.10">
    <property type="entry name" value="Translation factors"/>
    <property type="match status" value="1"/>
</dbReference>
<dbReference type="InterPro" id="IPR005117">
    <property type="entry name" value="NiRdtase/SiRdtase_haem-b_fer"/>
</dbReference>
<dbReference type="Pfam" id="PF00355">
    <property type="entry name" value="Rieske"/>
    <property type="match status" value="1"/>
</dbReference>
<evidence type="ECO:0000256" key="21">
    <source>
        <dbReference type="ARBA" id="ARBA00023002"/>
    </source>
</evidence>